<reference evidence="4 5" key="1">
    <citation type="journal article" date="2023" name="Plants (Basel)">
        <title>Bridging the Gap: Combining Genomics and Transcriptomics Approaches to Understand Stylosanthes scabra, an Orphan Legume from the Brazilian Caatinga.</title>
        <authorList>
            <person name="Ferreira-Neto J.R.C."/>
            <person name="da Silva M.D."/>
            <person name="Binneck E."/>
            <person name="de Melo N.F."/>
            <person name="da Silva R.H."/>
            <person name="de Melo A.L.T.M."/>
            <person name="Pandolfi V."/>
            <person name="Bustamante F.O."/>
            <person name="Brasileiro-Vidal A.C."/>
            <person name="Benko-Iseppon A.M."/>
        </authorList>
    </citation>
    <scope>NUCLEOTIDE SEQUENCE [LARGE SCALE GENOMIC DNA]</scope>
    <source>
        <tissue evidence="4">Leaves</tissue>
    </source>
</reference>
<comment type="caution">
    <text evidence="4">The sequence shown here is derived from an EMBL/GenBank/DDBJ whole genome shotgun (WGS) entry which is preliminary data.</text>
</comment>
<dbReference type="EMBL" id="JASCZI010272961">
    <property type="protein sequence ID" value="MED6223919.1"/>
    <property type="molecule type" value="Genomic_DNA"/>
</dbReference>
<sequence>MAAKPEVSSKQIIIPSSPTPNHLRQFKISLLDQLAPPVYIPIVLFYSASDFNHSSDLDFKTISEKLKSSLSKVLSIYYPFCGRVKDNYTIECDDSGVLFIESKVATDLSHILNNPQVHEITELLPFDPYNPQLADQENKELRATNMAVQLNEFNCGGIAIAACFSHKIADGATAATFLNSWAGIASGRGNIATSWSQMDAAMVFPPKDIKLDITRGMVGLGQTEIVTKRFIFDKANLSKLKDQFGSFNPTRVEAVTALILKSALEAKRVNSSGLHPACMMSHAVNIRDQMNPPLSKNMLGNFWQQSISPIMEFNGEVRLLDLANLVRETIRKVDADFIGKLQGDGFVKIIESLMEAKMMVAQKGIPGYGFSSWVRFGFYEVDFGWGKPSWVCTIGVPIENAIILMATRDGDGIEAW</sequence>
<evidence type="ECO:0000256" key="1">
    <source>
        <dbReference type="ARBA" id="ARBA00009861"/>
    </source>
</evidence>
<keyword evidence="3" id="KW-0012">Acyltransferase</keyword>
<evidence type="ECO:0000256" key="3">
    <source>
        <dbReference type="ARBA" id="ARBA00023315"/>
    </source>
</evidence>
<dbReference type="InterPro" id="IPR023213">
    <property type="entry name" value="CAT-like_dom_sf"/>
</dbReference>
<comment type="similarity">
    <text evidence="1">Belongs to the plant acyltransferase family.</text>
</comment>
<gene>
    <name evidence="4" type="ORF">PIB30_078834</name>
</gene>
<feature type="non-terminal residue" evidence="4">
    <location>
        <position position="416"/>
    </location>
</feature>
<name>A0ABU6ZPM7_9FABA</name>
<dbReference type="PANTHER" id="PTHR31623:SF79">
    <property type="entry name" value="SALUTARIDINOL 7-O-ACETYLTRANSFERASE"/>
    <property type="match status" value="1"/>
</dbReference>
<keyword evidence="2" id="KW-0808">Transferase</keyword>
<dbReference type="PANTHER" id="PTHR31623">
    <property type="entry name" value="F21J9.9"/>
    <property type="match status" value="1"/>
</dbReference>
<organism evidence="4 5">
    <name type="scientific">Stylosanthes scabra</name>
    <dbReference type="NCBI Taxonomy" id="79078"/>
    <lineage>
        <taxon>Eukaryota</taxon>
        <taxon>Viridiplantae</taxon>
        <taxon>Streptophyta</taxon>
        <taxon>Embryophyta</taxon>
        <taxon>Tracheophyta</taxon>
        <taxon>Spermatophyta</taxon>
        <taxon>Magnoliopsida</taxon>
        <taxon>eudicotyledons</taxon>
        <taxon>Gunneridae</taxon>
        <taxon>Pentapetalae</taxon>
        <taxon>rosids</taxon>
        <taxon>fabids</taxon>
        <taxon>Fabales</taxon>
        <taxon>Fabaceae</taxon>
        <taxon>Papilionoideae</taxon>
        <taxon>50 kb inversion clade</taxon>
        <taxon>dalbergioids sensu lato</taxon>
        <taxon>Dalbergieae</taxon>
        <taxon>Pterocarpus clade</taxon>
        <taxon>Stylosanthes</taxon>
    </lineage>
</organism>
<evidence type="ECO:0000256" key="2">
    <source>
        <dbReference type="ARBA" id="ARBA00022679"/>
    </source>
</evidence>
<evidence type="ECO:0000313" key="4">
    <source>
        <dbReference type="EMBL" id="MED6223919.1"/>
    </source>
</evidence>
<dbReference type="Gene3D" id="3.30.559.10">
    <property type="entry name" value="Chloramphenicol acetyltransferase-like domain"/>
    <property type="match status" value="2"/>
</dbReference>
<accession>A0ABU6ZPM7</accession>
<evidence type="ECO:0000313" key="5">
    <source>
        <dbReference type="Proteomes" id="UP001341840"/>
    </source>
</evidence>
<keyword evidence="5" id="KW-1185">Reference proteome</keyword>
<proteinExistence type="inferred from homology"/>
<dbReference type="Proteomes" id="UP001341840">
    <property type="component" value="Unassembled WGS sequence"/>
</dbReference>
<dbReference type="Pfam" id="PF02458">
    <property type="entry name" value="Transferase"/>
    <property type="match status" value="1"/>
</dbReference>
<protein>
    <submittedName>
        <fullName evidence="4">Uncharacterized protein</fullName>
    </submittedName>
</protein>